<dbReference type="RefSeq" id="XP_004993153.1">
    <property type="nucleotide sequence ID" value="XM_004993096.1"/>
</dbReference>
<feature type="region of interest" description="Disordered" evidence="1">
    <location>
        <begin position="62"/>
        <end position="85"/>
    </location>
</feature>
<keyword evidence="3" id="KW-1185">Reference proteome</keyword>
<dbReference type="Proteomes" id="UP000007799">
    <property type="component" value="Unassembled WGS sequence"/>
</dbReference>
<protein>
    <submittedName>
        <fullName evidence="2">Uncharacterized protein</fullName>
    </submittedName>
</protein>
<gene>
    <name evidence="2" type="ORF">PTSG_06264</name>
</gene>
<evidence type="ECO:0000256" key="1">
    <source>
        <dbReference type="SAM" id="MobiDB-lite"/>
    </source>
</evidence>
<dbReference type="AlphaFoldDB" id="F2UCE6"/>
<accession>F2UCE6</accession>
<dbReference type="GeneID" id="16073728"/>
<reference evidence="2" key="1">
    <citation type="submission" date="2009-08" db="EMBL/GenBank/DDBJ databases">
        <title>Annotation of Salpingoeca rosetta.</title>
        <authorList>
            <consortium name="The Broad Institute Genome Sequencing Platform"/>
            <person name="Russ C."/>
            <person name="Cuomo C."/>
            <person name="Burger G."/>
            <person name="Gray M.W."/>
            <person name="Holland P.W.H."/>
            <person name="King N."/>
            <person name="Lang F.B.F."/>
            <person name="Roger A.J."/>
            <person name="Ruiz-Trillo I."/>
            <person name="Young S.K."/>
            <person name="Zeng Q."/>
            <person name="Gargeya S."/>
            <person name="Alvarado L."/>
            <person name="Berlin A."/>
            <person name="Chapman S.B."/>
            <person name="Chen Z."/>
            <person name="Freedman E."/>
            <person name="Gellesch M."/>
            <person name="Goldberg J."/>
            <person name="Griggs A."/>
            <person name="Gujja S."/>
            <person name="Heilman E."/>
            <person name="Heiman D."/>
            <person name="Howarth C."/>
            <person name="Mehta T."/>
            <person name="Neiman D."/>
            <person name="Pearson M."/>
            <person name="Roberts A."/>
            <person name="Saif S."/>
            <person name="Shea T."/>
            <person name="Shenoy N."/>
            <person name="Sisk P."/>
            <person name="Stolte C."/>
            <person name="Sykes S."/>
            <person name="White J."/>
            <person name="Yandava C."/>
            <person name="Haas B."/>
            <person name="Nusbaum C."/>
            <person name="Birren B."/>
        </authorList>
    </citation>
    <scope>NUCLEOTIDE SEQUENCE [LARGE SCALE GENOMIC DNA]</scope>
    <source>
        <strain evidence="2">ATCC 50818</strain>
    </source>
</reference>
<evidence type="ECO:0000313" key="3">
    <source>
        <dbReference type="Proteomes" id="UP000007799"/>
    </source>
</evidence>
<dbReference type="KEGG" id="sre:PTSG_06264"/>
<proteinExistence type="predicted"/>
<dbReference type="EMBL" id="GL832968">
    <property type="protein sequence ID" value="EGD74253.1"/>
    <property type="molecule type" value="Genomic_DNA"/>
</dbReference>
<feature type="compositionally biased region" description="Basic and acidic residues" evidence="1">
    <location>
        <begin position="62"/>
        <end position="72"/>
    </location>
</feature>
<evidence type="ECO:0000313" key="2">
    <source>
        <dbReference type="EMBL" id="EGD74253.1"/>
    </source>
</evidence>
<sequence length="200" mass="21926">MAARRLATVVAQGLVSRASHASRTGSMAAATAATGMPALAPTTTQILAQHSMSIWSKILKPSQEEEKKEKTQDAVAEPQDVQPAGEAFKGVETKAVPESVDVFVKERLASLRSSAGSSISDKTRLSSLREKYLLLAECEEAFNQHVDMNMVSKLDTVQHVVKYFEKKLNAEPREFGWRLRRAEPLPQNVVVSDPDIAHTQ</sequence>
<name>F2UCE6_SALR5</name>
<organism evidence="3">
    <name type="scientific">Salpingoeca rosetta (strain ATCC 50818 / BSB-021)</name>
    <dbReference type="NCBI Taxonomy" id="946362"/>
    <lineage>
        <taxon>Eukaryota</taxon>
        <taxon>Choanoflagellata</taxon>
        <taxon>Craspedida</taxon>
        <taxon>Salpingoecidae</taxon>
        <taxon>Salpingoeca</taxon>
    </lineage>
</organism>
<dbReference type="InParanoid" id="F2UCE6"/>